<proteinExistence type="predicted"/>
<organism evidence="1 2">
    <name type="scientific">Streptomyces achmelvichensis</name>
    <dbReference type="NCBI Taxonomy" id="3134111"/>
    <lineage>
        <taxon>Bacteria</taxon>
        <taxon>Bacillati</taxon>
        <taxon>Actinomycetota</taxon>
        <taxon>Actinomycetes</taxon>
        <taxon>Kitasatosporales</taxon>
        <taxon>Streptomycetaceae</taxon>
        <taxon>Streptomyces</taxon>
    </lineage>
</organism>
<reference evidence="1" key="1">
    <citation type="submission" date="2024-03" db="EMBL/GenBank/DDBJ databases">
        <title>Novel Streptomyces species of biotechnological and ecological value are a feature of Machair soil.</title>
        <authorList>
            <person name="Prole J.R."/>
            <person name="Goodfellow M."/>
            <person name="Allenby N."/>
            <person name="Ward A.C."/>
        </authorList>
    </citation>
    <scope>NUCLEOTIDE SEQUENCE</scope>
    <source>
        <strain evidence="1">MS2.AVA.5</strain>
    </source>
</reference>
<dbReference type="Proteomes" id="UP001377168">
    <property type="component" value="Unassembled WGS sequence"/>
</dbReference>
<protein>
    <submittedName>
        <fullName evidence="1">Diacylglycerol kinase family protein</fullName>
    </submittedName>
</protein>
<evidence type="ECO:0000313" key="2">
    <source>
        <dbReference type="Proteomes" id="UP001377168"/>
    </source>
</evidence>
<keyword evidence="2" id="KW-1185">Reference proteome</keyword>
<evidence type="ECO:0000313" key="1">
    <source>
        <dbReference type="EMBL" id="MEJ8639155.1"/>
    </source>
</evidence>
<accession>A0ACC6Q5Y5</accession>
<gene>
    <name evidence="1" type="ORF">WKI67_37995</name>
</gene>
<sequence>MPSAADRDDGTRRPRPVERLAASVALVALPAALIILVVGAFRNWAALLAAVVALLVGVIAGWHVVTRKRLRRAAAGLVAALAFVVLLAAGILADLDLSRVAVILVLIALSAATARIALRRRARTATVTRPAPRPARPVLLMNPKSGGGKVERFGLVDECRRRGIKAVPLRPGEDLRELAEEAVARGADAIGMAGGDGSHAVVAEVAARHGIPYVVVPAGTRNHLALDLGLNRDDVVGALDAFTDGTERRIDLATVNGRVFVNNASLGLYAHVVQTPQYRDAKLRTAADTMPHFLGPDAVPPDLRFTGPDGTEYSTAQLILVSNGPYLLDRLEGLGTRVRMDSGLLGVVTLTVRDASEAVRFATLQATGQIRRFPGWRQWTAERFEVRSGGPLAVGVDGEAVTFEPPVVFAAMPGALRLRVPRHAVGVSPAGRAVHLLSRSTVAALVAVCLGRAPDGTGRKP</sequence>
<name>A0ACC6Q5Y5_9ACTN</name>
<keyword evidence="1" id="KW-0418">Kinase</keyword>
<comment type="caution">
    <text evidence="1">The sequence shown here is derived from an EMBL/GenBank/DDBJ whole genome shotgun (WGS) entry which is preliminary data.</text>
</comment>
<keyword evidence="1" id="KW-0808">Transferase</keyword>
<dbReference type="EMBL" id="JBBKAJ010000022">
    <property type="protein sequence ID" value="MEJ8639155.1"/>
    <property type="molecule type" value="Genomic_DNA"/>
</dbReference>